<dbReference type="GO" id="GO:0004553">
    <property type="term" value="F:hydrolase activity, hydrolyzing O-glycosyl compounds"/>
    <property type="evidence" value="ECO:0007669"/>
    <property type="project" value="InterPro"/>
</dbReference>
<keyword evidence="4" id="KW-1185">Reference proteome</keyword>
<dbReference type="RefSeq" id="WP_112884380.1">
    <property type="nucleotide sequence ID" value="NZ_QLUW01000004.1"/>
</dbReference>
<organism evidence="3 4">
    <name type="scientific">Paenibacillus montanisoli</name>
    <dbReference type="NCBI Taxonomy" id="2081970"/>
    <lineage>
        <taxon>Bacteria</taxon>
        <taxon>Bacillati</taxon>
        <taxon>Bacillota</taxon>
        <taxon>Bacilli</taxon>
        <taxon>Bacillales</taxon>
        <taxon>Paenibacillaceae</taxon>
        <taxon>Paenibacillus</taxon>
    </lineage>
</organism>
<dbReference type="PANTHER" id="PTHR12654:SF0">
    <property type="entry name" value="NON-LYSOSOMAL GLUCOSYLCERAMIDASE"/>
    <property type="match status" value="1"/>
</dbReference>
<feature type="domain" description="Glycosyl-hydrolase family 116 catalytic region" evidence="1">
    <location>
        <begin position="462"/>
        <end position="733"/>
    </location>
</feature>
<proteinExistence type="predicted"/>
<dbReference type="Pfam" id="PF04685">
    <property type="entry name" value="DUF608"/>
    <property type="match status" value="1"/>
</dbReference>
<dbReference type="EMBL" id="QLUW01000004">
    <property type="protein sequence ID" value="RAP74591.1"/>
    <property type="molecule type" value="Genomic_DNA"/>
</dbReference>
<name>A0A328TZJ6_9BACL</name>
<dbReference type="SUPFAM" id="SSF48208">
    <property type="entry name" value="Six-hairpin glycosidases"/>
    <property type="match status" value="1"/>
</dbReference>
<dbReference type="InterPro" id="IPR052566">
    <property type="entry name" value="Non-lysos_glucosylceramidase"/>
</dbReference>
<evidence type="ECO:0000259" key="2">
    <source>
        <dbReference type="Pfam" id="PF12215"/>
    </source>
</evidence>
<evidence type="ECO:0000313" key="4">
    <source>
        <dbReference type="Proteomes" id="UP000249260"/>
    </source>
</evidence>
<dbReference type="GO" id="GO:0005975">
    <property type="term" value="P:carbohydrate metabolic process"/>
    <property type="evidence" value="ECO:0007669"/>
    <property type="project" value="InterPro"/>
</dbReference>
<dbReference type="AlphaFoldDB" id="A0A328TZJ6"/>
<protein>
    <recommendedName>
        <fullName evidence="5">Beta-glucosidase</fullName>
    </recommendedName>
</protein>
<dbReference type="InterPro" id="IPR008928">
    <property type="entry name" value="6-hairpin_glycosidase_sf"/>
</dbReference>
<gene>
    <name evidence="3" type="ORF">DL346_21260</name>
</gene>
<dbReference type="PANTHER" id="PTHR12654">
    <property type="entry name" value="BILE ACID BETA-GLUCOSIDASE-RELATED"/>
    <property type="match status" value="1"/>
</dbReference>
<evidence type="ECO:0000259" key="1">
    <source>
        <dbReference type="Pfam" id="PF04685"/>
    </source>
</evidence>
<dbReference type="InterPro" id="IPR012341">
    <property type="entry name" value="6hp_glycosidase-like_sf"/>
</dbReference>
<dbReference type="InterPro" id="IPR006775">
    <property type="entry name" value="GH116_catalytic"/>
</dbReference>
<dbReference type="Gene3D" id="1.50.10.10">
    <property type="match status" value="1"/>
</dbReference>
<sequence length="803" mass="91422">MYRRVFSDQATETAFLLGGIGTGNISIGSRGQFKDAELFNKPGKGNVLPYFFFTIYIKDAKGKVVTRVLESELKPPFTRTHGYWTKEAAGLPRLKSAQLWANYPYVHVEFEDPELPVKVALEAYPPFIPLNLKDSSLPCFSIRYKVINHGNEPVEVTVTGNLPNVAGAAHFEKERWESIRYAAPGISEFRTDSEQRFSGLWYYTELPDSHHHKGSLCLVTGERQVTYTRKWLNRGNWDGLEQFWRDLSEDGRLEPEPEYSAKQLPPEREEYIGSLGLYKTIEPHAEEAFEFVMAWHYPNRSKGWGSDWPVTNEDGTPAVVRNHYAKSFADAWEVASYFYKERQRLALYSSAFAEALYGSTLPGESIDAIASNITVLRSPTCFVLEDGTFLTWEGCFASEGCCEGSCTHVWNYAQTAAFLYPELEHSLRRTELLLETDEEGRMAFRTHQVFGLPKWDYHPAADGQLGVIIRLYRDWKLSGDSGLLAGLWPKAVQALEFAFKYWDSDGDFVLDSEQHNTYDIEFYGPNSLVNSLFFTALKAASEMARSMGDQQLAERYEQAFAQGSRRMDEWLWNGEGYVQSIANADDYLYQYGEGCLSDQVFGQMLAHLTGLGYILPEEHVKKAIHAVYRHNFKADMSTHLNVQRSYALPGERGLVLCSWPQGGRPRQPFIYSDEVWTGVEYQAASHLIEEGYVEEGIEIVRAIRDRYDGRHRNPFDETETGSHYVRSMASWMLLTSLSGYRYDLGNGWIGFDPKVNQADFSCFFSHSKGWGIYRQKLNAEGELVRNLETLYGTSEGIEVRGGA</sequence>
<dbReference type="Proteomes" id="UP000249260">
    <property type="component" value="Unassembled WGS sequence"/>
</dbReference>
<accession>A0A328TZJ6</accession>
<dbReference type="InterPro" id="IPR024462">
    <property type="entry name" value="GH116_N"/>
</dbReference>
<feature type="domain" description="Glycosyl-hydrolase family 116 N-terminal" evidence="2">
    <location>
        <begin position="15"/>
        <end position="344"/>
    </location>
</feature>
<evidence type="ECO:0008006" key="5">
    <source>
        <dbReference type="Google" id="ProtNLM"/>
    </source>
</evidence>
<dbReference type="OrthoDB" id="1007311at2"/>
<dbReference type="Pfam" id="PF12215">
    <property type="entry name" value="Glyco_hydr_116N"/>
    <property type="match status" value="1"/>
</dbReference>
<evidence type="ECO:0000313" key="3">
    <source>
        <dbReference type="EMBL" id="RAP74591.1"/>
    </source>
</evidence>
<comment type="caution">
    <text evidence="3">The sequence shown here is derived from an EMBL/GenBank/DDBJ whole genome shotgun (WGS) entry which is preliminary data.</text>
</comment>
<reference evidence="3 4" key="1">
    <citation type="submission" date="2018-06" db="EMBL/GenBank/DDBJ databases">
        <title>Paenibacillus montanisoli sp. nov., isolated from mountain area soil.</title>
        <authorList>
            <person name="Wu M."/>
        </authorList>
    </citation>
    <scope>NUCLEOTIDE SEQUENCE [LARGE SCALE GENOMIC DNA]</scope>
    <source>
        <strain evidence="3 4">RA17</strain>
    </source>
</reference>